<dbReference type="Proteomes" id="UP000680206">
    <property type="component" value="Unassembled WGS sequence"/>
</dbReference>
<reference evidence="2 3" key="1">
    <citation type="submission" date="2021-03" db="EMBL/GenBank/DDBJ databases">
        <title>Actinomadura violae sp. nov., isolated from lichen in Thailand.</title>
        <authorList>
            <person name="Kanchanasin P."/>
            <person name="Saeng-In P."/>
            <person name="Phongsopitanun W."/>
            <person name="Yuki M."/>
            <person name="Kudo T."/>
            <person name="Ohkuma M."/>
            <person name="Tanasupawat S."/>
        </authorList>
    </citation>
    <scope>NUCLEOTIDE SEQUENCE [LARGE SCALE GENOMIC DNA]</scope>
    <source>
        <strain evidence="2 3">LCR2-06</strain>
    </source>
</reference>
<feature type="region of interest" description="Disordered" evidence="1">
    <location>
        <begin position="1"/>
        <end position="24"/>
    </location>
</feature>
<protein>
    <submittedName>
        <fullName evidence="2">Uncharacterized protein</fullName>
    </submittedName>
</protein>
<comment type="caution">
    <text evidence="2">The sequence shown here is derived from an EMBL/GenBank/DDBJ whole genome shotgun (WGS) entry which is preliminary data.</text>
</comment>
<organism evidence="2 3">
    <name type="scientific">Actinomadura violacea</name>
    <dbReference type="NCBI Taxonomy" id="2819934"/>
    <lineage>
        <taxon>Bacteria</taxon>
        <taxon>Bacillati</taxon>
        <taxon>Actinomycetota</taxon>
        <taxon>Actinomycetes</taxon>
        <taxon>Streptosporangiales</taxon>
        <taxon>Thermomonosporaceae</taxon>
        <taxon>Actinomadura</taxon>
    </lineage>
</organism>
<keyword evidence="3" id="KW-1185">Reference proteome</keyword>
<evidence type="ECO:0000313" key="3">
    <source>
        <dbReference type="Proteomes" id="UP000680206"/>
    </source>
</evidence>
<accession>A0ABS3S627</accession>
<proteinExistence type="predicted"/>
<evidence type="ECO:0000256" key="1">
    <source>
        <dbReference type="SAM" id="MobiDB-lite"/>
    </source>
</evidence>
<dbReference type="RefSeq" id="WP_208250940.1">
    <property type="nucleotide sequence ID" value="NZ_JAGEPF010000035.1"/>
</dbReference>
<gene>
    <name evidence="2" type="ORF">J4709_43500</name>
</gene>
<sequence length="171" mass="18451">MTEPLSSRLGESATVTSCPRTGNPYIRRAESSPVRQMYAARLLALAEQTRSLAARERQVENRFHELNARESRVVEAEERIAELAQFIAAAAFRAGAAEAAAQEASLGQVTEALAQPWGLGPVAVDLRVCDRDLTARIIPGSGFDPAEVLASMMNAVWSQDGTDEVVESHGE</sequence>
<name>A0ABS3S627_9ACTN</name>
<dbReference type="EMBL" id="JAGEPF010000035">
    <property type="protein sequence ID" value="MBO2464459.1"/>
    <property type="molecule type" value="Genomic_DNA"/>
</dbReference>
<evidence type="ECO:0000313" key="2">
    <source>
        <dbReference type="EMBL" id="MBO2464459.1"/>
    </source>
</evidence>